<dbReference type="InterPro" id="IPR036259">
    <property type="entry name" value="MFS_trans_sf"/>
</dbReference>
<feature type="transmembrane region" description="Helical" evidence="6">
    <location>
        <begin position="124"/>
        <end position="145"/>
    </location>
</feature>
<keyword evidence="5 6" id="KW-0472">Membrane</keyword>
<evidence type="ECO:0000313" key="7">
    <source>
        <dbReference type="EMBL" id="GAA3628512.1"/>
    </source>
</evidence>
<evidence type="ECO:0000256" key="2">
    <source>
        <dbReference type="ARBA" id="ARBA00022448"/>
    </source>
</evidence>
<reference evidence="8" key="1">
    <citation type="journal article" date="2019" name="Int. J. Syst. Evol. Microbiol.">
        <title>The Global Catalogue of Microorganisms (GCM) 10K type strain sequencing project: providing services to taxonomists for standard genome sequencing and annotation.</title>
        <authorList>
            <consortium name="The Broad Institute Genomics Platform"/>
            <consortium name="The Broad Institute Genome Sequencing Center for Infectious Disease"/>
            <person name="Wu L."/>
            <person name="Ma J."/>
        </authorList>
    </citation>
    <scope>NUCLEOTIDE SEQUENCE [LARGE SCALE GENOMIC DNA]</scope>
    <source>
        <strain evidence="8">JCM 16902</strain>
    </source>
</reference>
<feature type="transmembrane region" description="Helical" evidence="6">
    <location>
        <begin position="48"/>
        <end position="71"/>
    </location>
</feature>
<dbReference type="PANTHER" id="PTHR42718">
    <property type="entry name" value="MAJOR FACILITATOR SUPERFAMILY MULTIDRUG TRANSPORTER MFSC"/>
    <property type="match status" value="1"/>
</dbReference>
<dbReference type="SUPFAM" id="SSF103473">
    <property type="entry name" value="MFS general substrate transporter"/>
    <property type="match status" value="1"/>
</dbReference>
<proteinExistence type="predicted"/>
<feature type="transmembrane region" description="Helical" evidence="6">
    <location>
        <begin position="91"/>
        <end position="112"/>
    </location>
</feature>
<organism evidence="7 8">
    <name type="scientific">Kineosporia mesophila</name>
    <dbReference type="NCBI Taxonomy" id="566012"/>
    <lineage>
        <taxon>Bacteria</taxon>
        <taxon>Bacillati</taxon>
        <taxon>Actinomycetota</taxon>
        <taxon>Actinomycetes</taxon>
        <taxon>Kineosporiales</taxon>
        <taxon>Kineosporiaceae</taxon>
        <taxon>Kineosporia</taxon>
    </lineage>
</organism>
<evidence type="ECO:0000256" key="3">
    <source>
        <dbReference type="ARBA" id="ARBA00022692"/>
    </source>
</evidence>
<evidence type="ECO:0000256" key="4">
    <source>
        <dbReference type="ARBA" id="ARBA00022989"/>
    </source>
</evidence>
<keyword evidence="4 6" id="KW-1133">Transmembrane helix</keyword>
<keyword evidence="2" id="KW-0813">Transport</keyword>
<keyword evidence="3 6" id="KW-0812">Transmembrane</keyword>
<dbReference type="PANTHER" id="PTHR42718:SF9">
    <property type="entry name" value="MAJOR FACILITATOR SUPERFAMILY MULTIDRUG TRANSPORTER MFSC"/>
    <property type="match status" value="1"/>
</dbReference>
<dbReference type="Gene3D" id="1.20.1250.20">
    <property type="entry name" value="MFS general substrate transporter like domains"/>
    <property type="match status" value="1"/>
</dbReference>
<dbReference type="Proteomes" id="UP001501074">
    <property type="component" value="Unassembled WGS sequence"/>
</dbReference>
<gene>
    <name evidence="7" type="ORF">GCM10022223_52380</name>
</gene>
<evidence type="ECO:0008006" key="9">
    <source>
        <dbReference type="Google" id="ProtNLM"/>
    </source>
</evidence>
<accession>A0ABP7AAU2</accession>
<sequence>MVIVVAPLLAPLVACLGTQVSILLGLLVCAGAYALFMRATPGMPYAEFLLPTLVLFGMGFSLCFASVNAQATTGVSDQEQGLASGLVNTSLQVGTLVVLAVATAVLTGAGSAAEGQALPGMRNAMGVVVGLLLAASSMGPAFIFVNRSRDITTPNAPSSHRITEDL</sequence>
<name>A0ABP7AAU2_9ACTN</name>
<protein>
    <recommendedName>
        <fullName evidence="9">MFS transporter</fullName>
    </recommendedName>
</protein>
<dbReference type="EMBL" id="BAAAZO010000010">
    <property type="protein sequence ID" value="GAA3628512.1"/>
    <property type="molecule type" value="Genomic_DNA"/>
</dbReference>
<evidence type="ECO:0000256" key="5">
    <source>
        <dbReference type="ARBA" id="ARBA00023136"/>
    </source>
</evidence>
<keyword evidence="8" id="KW-1185">Reference proteome</keyword>
<feature type="transmembrane region" description="Helical" evidence="6">
    <location>
        <begin position="6"/>
        <end position="36"/>
    </location>
</feature>
<evidence type="ECO:0000256" key="1">
    <source>
        <dbReference type="ARBA" id="ARBA00004141"/>
    </source>
</evidence>
<comment type="caution">
    <text evidence="7">The sequence shown here is derived from an EMBL/GenBank/DDBJ whole genome shotgun (WGS) entry which is preliminary data.</text>
</comment>
<comment type="subcellular location">
    <subcellularLocation>
        <location evidence="1">Membrane</location>
        <topology evidence="1">Multi-pass membrane protein</topology>
    </subcellularLocation>
</comment>
<evidence type="ECO:0000313" key="8">
    <source>
        <dbReference type="Proteomes" id="UP001501074"/>
    </source>
</evidence>
<evidence type="ECO:0000256" key="6">
    <source>
        <dbReference type="SAM" id="Phobius"/>
    </source>
</evidence>